<reference evidence="2" key="1">
    <citation type="journal article" date="2019" name="Int. J. Syst. Evol. Microbiol.">
        <title>The Global Catalogue of Microorganisms (GCM) 10K type strain sequencing project: providing services to taxonomists for standard genome sequencing and annotation.</title>
        <authorList>
            <consortium name="The Broad Institute Genomics Platform"/>
            <consortium name="The Broad Institute Genome Sequencing Center for Infectious Disease"/>
            <person name="Wu L."/>
            <person name="Ma J."/>
        </authorList>
    </citation>
    <scope>NUCLEOTIDE SEQUENCE [LARGE SCALE GENOMIC DNA]</scope>
    <source>
        <strain evidence="2">JCM 17805</strain>
    </source>
</reference>
<accession>A0ABP8UYW7</accession>
<organism evidence="1 2">
    <name type="scientific">Kistimonas scapharcae</name>
    <dbReference type="NCBI Taxonomy" id="1036133"/>
    <lineage>
        <taxon>Bacteria</taxon>
        <taxon>Pseudomonadati</taxon>
        <taxon>Pseudomonadota</taxon>
        <taxon>Gammaproteobacteria</taxon>
        <taxon>Oceanospirillales</taxon>
        <taxon>Endozoicomonadaceae</taxon>
        <taxon>Kistimonas</taxon>
    </lineage>
</organism>
<dbReference type="RefSeq" id="WP_345194423.1">
    <property type="nucleotide sequence ID" value="NZ_BAABFL010000093.1"/>
</dbReference>
<gene>
    <name evidence="1" type="ORF">GCM10023116_09920</name>
</gene>
<protein>
    <submittedName>
        <fullName evidence="1">Uncharacterized protein</fullName>
    </submittedName>
</protein>
<dbReference type="Proteomes" id="UP001500604">
    <property type="component" value="Unassembled WGS sequence"/>
</dbReference>
<keyword evidence="2" id="KW-1185">Reference proteome</keyword>
<sequence>MQLTIELDETLHRLTTELNDSPEKVNHAIRRTMTKLSRFAERQVLRELSRRVSVSQTLLKNLGRVKVTLEPPGRRGHDGYQVVIWVGLSAIPAHYLGNPRQTRSGVRVGRRFWQGAFLMQPVNSNHEMVFKRAPHWQHRKQISQRSGKVMWMGLPIEKQSLSIDEHAGDLLSALESHLLERFTTLLQQELNFAFNIEGS</sequence>
<evidence type="ECO:0000313" key="1">
    <source>
        <dbReference type="EMBL" id="GAA4648721.1"/>
    </source>
</evidence>
<proteinExistence type="predicted"/>
<dbReference type="EMBL" id="BAABFL010000093">
    <property type="protein sequence ID" value="GAA4648721.1"/>
    <property type="molecule type" value="Genomic_DNA"/>
</dbReference>
<name>A0ABP8UYW7_9GAMM</name>
<comment type="caution">
    <text evidence="1">The sequence shown here is derived from an EMBL/GenBank/DDBJ whole genome shotgun (WGS) entry which is preliminary data.</text>
</comment>
<evidence type="ECO:0000313" key="2">
    <source>
        <dbReference type="Proteomes" id="UP001500604"/>
    </source>
</evidence>